<dbReference type="Gene3D" id="3.30.420.10">
    <property type="entry name" value="Ribonuclease H-like superfamily/Ribonuclease H"/>
    <property type="match status" value="1"/>
</dbReference>
<evidence type="ECO:0000313" key="2">
    <source>
        <dbReference type="EMBL" id="CAI0404014.1"/>
    </source>
</evidence>
<dbReference type="AlphaFoldDB" id="A0AAV0J3X3"/>
<dbReference type="GO" id="GO:0004523">
    <property type="term" value="F:RNA-DNA hybrid ribonuclease activity"/>
    <property type="evidence" value="ECO:0007669"/>
    <property type="project" value="InterPro"/>
</dbReference>
<sequence>MRGSDGRFIRAFTANLGGGGGGGSITRAELAGIVYGLDLAWEQGARKVLLQTDSVTAKTLIENATERHMHFSLISEIRRRLQRDWTVRIDHIFREANFAADHLASIGHSETIGVHVMARPCTSLLYWLFFDRVGLKPPG</sequence>
<dbReference type="PANTHER" id="PTHR47723">
    <property type="entry name" value="OS05G0353850 PROTEIN"/>
    <property type="match status" value="1"/>
</dbReference>
<evidence type="ECO:0000313" key="3">
    <source>
        <dbReference type="Proteomes" id="UP001154282"/>
    </source>
</evidence>
<protein>
    <recommendedName>
        <fullName evidence="1">RNase H type-1 domain-containing protein</fullName>
    </recommendedName>
</protein>
<comment type="caution">
    <text evidence="2">The sequence shown here is derived from an EMBL/GenBank/DDBJ whole genome shotgun (WGS) entry which is preliminary data.</text>
</comment>
<proteinExistence type="predicted"/>
<dbReference type="InterPro" id="IPR002156">
    <property type="entry name" value="RNaseH_domain"/>
</dbReference>
<evidence type="ECO:0000259" key="1">
    <source>
        <dbReference type="Pfam" id="PF13456"/>
    </source>
</evidence>
<dbReference type="InterPro" id="IPR053151">
    <property type="entry name" value="RNase_H-like"/>
</dbReference>
<reference evidence="2" key="1">
    <citation type="submission" date="2022-08" db="EMBL/GenBank/DDBJ databases">
        <authorList>
            <person name="Gutierrez-Valencia J."/>
        </authorList>
    </citation>
    <scope>NUCLEOTIDE SEQUENCE</scope>
</reference>
<organism evidence="2 3">
    <name type="scientific">Linum tenue</name>
    <dbReference type="NCBI Taxonomy" id="586396"/>
    <lineage>
        <taxon>Eukaryota</taxon>
        <taxon>Viridiplantae</taxon>
        <taxon>Streptophyta</taxon>
        <taxon>Embryophyta</taxon>
        <taxon>Tracheophyta</taxon>
        <taxon>Spermatophyta</taxon>
        <taxon>Magnoliopsida</taxon>
        <taxon>eudicotyledons</taxon>
        <taxon>Gunneridae</taxon>
        <taxon>Pentapetalae</taxon>
        <taxon>rosids</taxon>
        <taxon>fabids</taxon>
        <taxon>Malpighiales</taxon>
        <taxon>Linaceae</taxon>
        <taxon>Linum</taxon>
    </lineage>
</organism>
<name>A0AAV0J3X3_9ROSI</name>
<dbReference type="InterPro" id="IPR036397">
    <property type="entry name" value="RNaseH_sf"/>
</dbReference>
<dbReference type="InterPro" id="IPR044730">
    <property type="entry name" value="RNase_H-like_dom_plant"/>
</dbReference>
<dbReference type="InterPro" id="IPR012337">
    <property type="entry name" value="RNaseH-like_sf"/>
</dbReference>
<dbReference type="PANTHER" id="PTHR47723:SF13">
    <property type="entry name" value="PUTATIVE-RELATED"/>
    <property type="match status" value="1"/>
</dbReference>
<accession>A0AAV0J3X3</accession>
<keyword evidence="3" id="KW-1185">Reference proteome</keyword>
<feature type="domain" description="RNase H type-1" evidence="1">
    <location>
        <begin position="5"/>
        <end position="105"/>
    </location>
</feature>
<dbReference type="Pfam" id="PF13456">
    <property type="entry name" value="RVT_3"/>
    <property type="match status" value="1"/>
</dbReference>
<dbReference type="SUPFAM" id="SSF53098">
    <property type="entry name" value="Ribonuclease H-like"/>
    <property type="match status" value="1"/>
</dbReference>
<gene>
    <name evidence="2" type="ORF">LITE_LOCUS12289</name>
</gene>
<dbReference type="Proteomes" id="UP001154282">
    <property type="component" value="Unassembled WGS sequence"/>
</dbReference>
<dbReference type="GO" id="GO:0003676">
    <property type="term" value="F:nucleic acid binding"/>
    <property type="evidence" value="ECO:0007669"/>
    <property type="project" value="InterPro"/>
</dbReference>
<dbReference type="EMBL" id="CAMGYJ010000004">
    <property type="protein sequence ID" value="CAI0404014.1"/>
    <property type="molecule type" value="Genomic_DNA"/>
</dbReference>
<dbReference type="CDD" id="cd06222">
    <property type="entry name" value="RNase_H_like"/>
    <property type="match status" value="1"/>
</dbReference>